<comment type="caution">
    <text evidence="1">The sequence shown here is derived from an EMBL/GenBank/DDBJ whole genome shotgun (WGS) entry which is preliminary data.</text>
</comment>
<proteinExistence type="predicted"/>
<dbReference type="Pfam" id="PF08048">
    <property type="entry name" value="RepA1_leader"/>
    <property type="match status" value="1"/>
</dbReference>
<gene>
    <name evidence="1" type="primary">tap</name>
    <name evidence="1" type="ORF">A7E06_24875</name>
</gene>
<dbReference type="AlphaFoldDB" id="A0A402WLZ3"/>
<evidence type="ECO:0000313" key="1">
    <source>
        <dbReference type="EMBL" id="MIV46635.1"/>
    </source>
</evidence>
<accession>A0A402WLZ3</accession>
<name>A0A402WLZ3_SALER</name>
<dbReference type="NCBIfam" id="TIGR03475">
    <property type="entry name" value="tap_IncFII_lead"/>
    <property type="match status" value="1"/>
</dbReference>
<dbReference type="Proteomes" id="UP000839530">
    <property type="component" value="Unassembled WGS sequence"/>
</dbReference>
<organism evidence="1">
    <name type="scientific">Salmonella enterica</name>
    <name type="common">Salmonella choleraesuis</name>
    <dbReference type="NCBI Taxonomy" id="28901"/>
    <lineage>
        <taxon>Bacteria</taxon>
        <taxon>Pseudomonadati</taxon>
        <taxon>Pseudomonadota</taxon>
        <taxon>Gammaproteobacteria</taxon>
        <taxon>Enterobacterales</taxon>
        <taxon>Enterobacteriaceae</taxon>
        <taxon>Salmonella</taxon>
    </lineage>
</organism>
<sequence length="25" mass="2852">MLRKVQYLFLCHLLLPCNISAGTCD</sequence>
<reference evidence="1" key="1">
    <citation type="submission" date="2018-07" db="EMBL/GenBank/DDBJ databases">
        <authorList>
            <consortium name="GenomeTrakr network: Whole genome sequencing for foodborne pathogen traceback"/>
        </authorList>
    </citation>
    <scope>NUCLEOTIDE SEQUENCE [LARGE SCALE GENOMIC DNA]</scope>
    <source>
        <strain evidence="1">CFSAN048114</strain>
    </source>
</reference>
<protein>
    <submittedName>
        <fullName evidence="1">RepA leader peptide Tap</fullName>
    </submittedName>
</protein>
<dbReference type="EMBL" id="RSUV01000026">
    <property type="protein sequence ID" value="MIV46635.1"/>
    <property type="molecule type" value="Genomic_DNA"/>
</dbReference>
<dbReference type="InterPro" id="IPR012605">
    <property type="entry name" value="RepA1_leader_peptide_Tap"/>
</dbReference>